<dbReference type="Pfam" id="PF01753">
    <property type="entry name" value="zf-MYND"/>
    <property type="match status" value="1"/>
</dbReference>
<dbReference type="PROSITE" id="PS50865">
    <property type="entry name" value="ZF_MYND_2"/>
    <property type="match status" value="1"/>
</dbReference>
<evidence type="ECO:0008006" key="9">
    <source>
        <dbReference type="Google" id="ProtNLM"/>
    </source>
</evidence>
<evidence type="ECO:0000313" key="7">
    <source>
        <dbReference type="EMBL" id="GFH48486.1"/>
    </source>
</evidence>
<dbReference type="Proteomes" id="UP001054902">
    <property type="component" value="Unassembled WGS sequence"/>
</dbReference>
<dbReference type="GO" id="GO:0005737">
    <property type="term" value="C:cytoplasm"/>
    <property type="evidence" value="ECO:0007669"/>
    <property type="project" value="UniProtKB-ARBA"/>
</dbReference>
<dbReference type="SUPFAM" id="SSF144232">
    <property type="entry name" value="HIT/MYND zinc finger-like"/>
    <property type="match status" value="1"/>
</dbReference>
<dbReference type="SUPFAM" id="SSF48452">
    <property type="entry name" value="TPR-like"/>
    <property type="match status" value="1"/>
</dbReference>
<evidence type="ECO:0000256" key="3">
    <source>
        <dbReference type="ARBA" id="ARBA00022833"/>
    </source>
</evidence>
<dbReference type="Gene3D" id="1.25.40.10">
    <property type="entry name" value="Tetratricopeptide repeat domain"/>
    <property type="match status" value="1"/>
</dbReference>
<dbReference type="InterPro" id="IPR013083">
    <property type="entry name" value="Znf_RING/FYVE/PHD"/>
</dbReference>
<dbReference type="GO" id="GO:0008270">
    <property type="term" value="F:zinc ion binding"/>
    <property type="evidence" value="ECO:0007669"/>
    <property type="project" value="UniProtKB-KW"/>
</dbReference>
<evidence type="ECO:0000259" key="6">
    <source>
        <dbReference type="PROSITE" id="PS50865"/>
    </source>
</evidence>
<dbReference type="SUPFAM" id="SSF57850">
    <property type="entry name" value="RING/U-box"/>
    <property type="match status" value="1"/>
</dbReference>
<dbReference type="InterPro" id="IPR002893">
    <property type="entry name" value="Znf_MYND"/>
</dbReference>
<evidence type="ECO:0000256" key="2">
    <source>
        <dbReference type="ARBA" id="ARBA00022771"/>
    </source>
</evidence>
<sequence length="372" mass="43557">MDSTSVLEAARSISRECIECDAPFCYSKNPLKTCSRCRTSFYCDKKCQKKDWKMQHKEKCSDIKEIKNSIAHLGKDANEYIEKEPIAPDCGLCLEKKEKDFIIVLNDCGHVLCLDCCITRQDGENESKCPTCKVDYELSPMEQLERRLQYFERLADDFQNHMTKEDRFKFGQMALDQASKLMYMSKNDSNAIIGLCMAKSRVLDHMGQYKDALKVLETDCNLETYENEVKALFNFEYLMLKAHIHQHLQEYGIAIEIYEKQLLPLLDENNQAHSWDLYRILCRVARCSYHLGEYEKCIRNSNIVLNYHRHVEDIYEYKARSEMKLGRVHDAVITMNKGVLYETPGDDQNTCRLYRIYEEFCKILPQTSSTNK</sequence>
<feature type="domain" description="MYND-type" evidence="6">
    <location>
        <begin position="17"/>
        <end position="60"/>
    </location>
</feature>
<dbReference type="InterPro" id="IPR001841">
    <property type="entry name" value="Znf_RING"/>
</dbReference>
<reference evidence="7 8" key="1">
    <citation type="journal article" date="2021" name="Sci. Rep.">
        <title>The genome of the diatom Chaetoceros tenuissimus carries an ancient integrated fragment of an extant virus.</title>
        <authorList>
            <person name="Hongo Y."/>
            <person name="Kimura K."/>
            <person name="Takaki Y."/>
            <person name="Yoshida Y."/>
            <person name="Baba S."/>
            <person name="Kobayashi G."/>
            <person name="Nagasaki K."/>
            <person name="Hano T."/>
            <person name="Tomaru Y."/>
        </authorList>
    </citation>
    <scope>NUCLEOTIDE SEQUENCE [LARGE SCALE GENOMIC DNA]</scope>
    <source>
        <strain evidence="7 8">NIES-3715</strain>
    </source>
</reference>
<dbReference type="Gene3D" id="3.30.40.10">
    <property type="entry name" value="Zinc/RING finger domain, C3HC4 (zinc finger)"/>
    <property type="match status" value="1"/>
</dbReference>
<evidence type="ECO:0000256" key="1">
    <source>
        <dbReference type="ARBA" id="ARBA00022723"/>
    </source>
</evidence>
<organism evidence="7 8">
    <name type="scientific">Chaetoceros tenuissimus</name>
    <dbReference type="NCBI Taxonomy" id="426638"/>
    <lineage>
        <taxon>Eukaryota</taxon>
        <taxon>Sar</taxon>
        <taxon>Stramenopiles</taxon>
        <taxon>Ochrophyta</taxon>
        <taxon>Bacillariophyta</taxon>
        <taxon>Coscinodiscophyceae</taxon>
        <taxon>Chaetocerotophycidae</taxon>
        <taxon>Chaetocerotales</taxon>
        <taxon>Chaetocerotaceae</taxon>
        <taxon>Chaetoceros</taxon>
    </lineage>
</organism>
<dbReference type="Gene3D" id="6.10.140.2220">
    <property type="match status" value="1"/>
</dbReference>
<dbReference type="InterPro" id="IPR011990">
    <property type="entry name" value="TPR-like_helical_dom_sf"/>
</dbReference>
<evidence type="ECO:0000256" key="4">
    <source>
        <dbReference type="PROSITE-ProRule" id="PRU00134"/>
    </source>
</evidence>
<gene>
    <name evidence="7" type="ORF">CTEN210_04962</name>
</gene>
<dbReference type="PROSITE" id="PS50089">
    <property type="entry name" value="ZF_RING_2"/>
    <property type="match status" value="1"/>
</dbReference>
<keyword evidence="8" id="KW-1185">Reference proteome</keyword>
<evidence type="ECO:0000259" key="5">
    <source>
        <dbReference type="PROSITE" id="PS50089"/>
    </source>
</evidence>
<evidence type="ECO:0000313" key="8">
    <source>
        <dbReference type="Proteomes" id="UP001054902"/>
    </source>
</evidence>
<dbReference type="PROSITE" id="PS01360">
    <property type="entry name" value="ZF_MYND_1"/>
    <property type="match status" value="1"/>
</dbReference>
<dbReference type="SMART" id="SM00184">
    <property type="entry name" value="RING"/>
    <property type="match status" value="1"/>
</dbReference>
<name>A0AAD3CP20_9STRA</name>
<comment type="caution">
    <text evidence="7">The sequence shown here is derived from an EMBL/GenBank/DDBJ whole genome shotgun (WGS) entry which is preliminary data.</text>
</comment>
<proteinExistence type="predicted"/>
<keyword evidence="3" id="KW-0862">Zinc</keyword>
<dbReference type="EMBL" id="BLLK01000027">
    <property type="protein sequence ID" value="GFH48486.1"/>
    <property type="molecule type" value="Genomic_DNA"/>
</dbReference>
<protein>
    <recommendedName>
        <fullName evidence="9">MYND-type domain-containing protein</fullName>
    </recommendedName>
</protein>
<keyword evidence="1" id="KW-0479">Metal-binding</keyword>
<keyword evidence="2 4" id="KW-0863">Zinc-finger</keyword>
<accession>A0AAD3CP20</accession>
<dbReference type="AlphaFoldDB" id="A0AAD3CP20"/>
<feature type="domain" description="RING-type" evidence="5">
    <location>
        <begin position="90"/>
        <end position="133"/>
    </location>
</feature>